<dbReference type="AlphaFoldDB" id="W0ED81"/>
<comment type="catalytic activity">
    <reaction evidence="18 19">
        <text>alpha-ribazole 5'-phosphate + adenosylcob(III)inamide-GDP = adenosylcob(III)alamin 5'-phosphate + GMP + H(+)</text>
        <dbReference type="Rhea" id="RHEA:23560"/>
        <dbReference type="ChEBI" id="CHEBI:15378"/>
        <dbReference type="ChEBI" id="CHEBI:57918"/>
        <dbReference type="ChEBI" id="CHEBI:58115"/>
        <dbReference type="ChEBI" id="CHEBI:60487"/>
        <dbReference type="ChEBI" id="CHEBI:60493"/>
        <dbReference type="EC" id="2.7.8.26"/>
    </reaction>
</comment>
<dbReference type="KEGG" id="dmt:DESME_08715"/>
<organism evidence="20 21">
    <name type="scientific">Desulfitobacterium metallireducens DSM 15288</name>
    <dbReference type="NCBI Taxonomy" id="871968"/>
    <lineage>
        <taxon>Bacteria</taxon>
        <taxon>Bacillati</taxon>
        <taxon>Bacillota</taxon>
        <taxon>Clostridia</taxon>
        <taxon>Eubacteriales</taxon>
        <taxon>Desulfitobacteriaceae</taxon>
        <taxon>Desulfitobacterium</taxon>
    </lineage>
</organism>
<keyword evidence="10 19" id="KW-0812">Transmembrane</keyword>
<protein>
    <recommendedName>
        <fullName evidence="6 19">Adenosylcobinamide-GDP ribazoletransferase</fullName>
        <ecNumber evidence="5 19">2.7.8.26</ecNumber>
    </recommendedName>
    <alternativeName>
        <fullName evidence="16 19">Cobalamin synthase</fullName>
    </alternativeName>
    <alternativeName>
        <fullName evidence="15 19">Cobalamin-5'-phosphate synthase</fullName>
    </alternativeName>
</protein>
<evidence type="ECO:0000256" key="10">
    <source>
        <dbReference type="ARBA" id="ARBA00022692"/>
    </source>
</evidence>
<accession>W0ED81</accession>
<evidence type="ECO:0000256" key="7">
    <source>
        <dbReference type="ARBA" id="ARBA00022475"/>
    </source>
</evidence>
<feature type="transmembrane region" description="Helical" evidence="19">
    <location>
        <begin position="33"/>
        <end position="56"/>
    </location>
</feature>
<dbReference type="GO" id="GO:0008818">
    <property type="term" value="F:cobalamin 5'-phosphate synthase activity"/>
    <property type="evidence" value="ECO:0007669"/>
    <property type="project" value="UniProtKB-UniRule"/>
</dbReference>
<keyword evidence="7 19" id="KW-1003">Cell membrane</keyword>
<dbReference type="UniPathway" id="UPA00148">
    <property type="reaction ID" value="UER00238"/>
</dbReference>
<evidence type="ECO:0000256" key="11">
    <source>
        <dbReference type="ARBA" id="ARBA00022842"/>
    </source>
</evidence>
<keyword evidence="12 19" id="KW-1133">Transmembrane helix</keyword>
<dbReference type="HAMAP" id="MF_00719">
    <property type="entry name" value="CobS"/>
    <property type="match status" value="1"/>
</dbReference>
<dbReference type="HOGENOM" id="CLU_057426_1_1_9"/>
<dbReference type="STRING" id="871968.DESME_08715"/>
<keyword evidence="21" id="KW-1185">Reference proteome</keyword>
<dbReference type="Proteomes" id="UP000010847">
    <property type="component" value="Chromosome"/>
</dbReference>
<comment type="subcellular location">
    <subcellularLocation>
        <location evidence="2 19">Cell membrane</location>
        <topology evidence="2 19">Multi-pass membrane protein</topology>
    </subcellularLocation>
</comment>
<dbReference type="GO" id="GO:0005886">
    <property type="term" value="C:plasma membrane"/>
    <property type="evidence" value="ECO:0007669"/>
    <property type="project" value="UniProtKB-SubCell"/>
</dbReference>
<dbReference type="NCBIfam" id="TIGR00317">
    <property type="entry name" value="cobS"/>
    <property type="match status" value="1"/>
</dbReference>
<reference evidence="20 21" key="1">
    <citation type="submission" date="2013-12" db="EMBL/GenBank/DDBJ databases">
        <authorList>
            <consortium name="DOE Joint Genome Institute"/>
            <person name="Smidt H."/>
            <person name="Huntemann M."/>
            <person name="Han J."/>
            <person name="Chen A."/>
            <person name="Kyrpides N."/>
            <person name="Mavromatis K."/>
            <person name="Markowitz V."/>
            <person name="Palaniappan K."/>
            <person name="Ivanova N."/>
            <person name="Schaumberg A."/>
            <person name="Pati A."/>
            <person name="Liolios K."/>
            <person name="Nordberg H.P."/>
            <person name="Cantor M.N."/>
            <person name="Hua S.X."/>
            <person name="Woyke T."/>
        </authorList>
    </citation>
    <scope>NUCLEOTIDE SEQUENCE [LARGE SCALE GENOMIC DNA]</scope>
    <source>
        <strain evidence="21">DSM 15288</strain>
    </source>
</reference>
<dbReference type="EMBL" id="CP007032">
    <property type="protein sequence ID" value="AHF07149.1"/>
    <property type="molecule type" value="Genomic_DNA"/>
</dbReference>
<comment type="function">
    <text evidence="14 19">Joins adenosylcobinamide-GDP and alpha-ribazole to generate adenosylcobalamin (Ado-cobalamin). Also synthesizes adenosylcobalamin 5'-phosphate from adenosylcobinamide-GDP and alpha-ribazole 5'-phosphate.</text>
</comment>
<evidence type="ECO:0000256" key="16">
    <source>
        <dbReference type="ARBA" id="ARBA00032853"/>
    </source>
</evidence>
<dbReference type="OrthoDB" id="9794626at2"/>
<keyword evidence="8 19" id="KW-0169">Cobalamin biosynthesis</keyword>
<evidence type="ECO:0000256" key="3">
    <source>
        <dbReference type="ARBA" id="ARBA00004663"/>
    </source>
</evidence>
<evidence type="ECO:0000256" key="17">
    <source>
        <dbReference type="ARBA" id="ARBA00048623"/>
    </source>
</evidence>
<gene>
    <name evidence="19" type="primary">cobS</name>
    <name evidence="20" type="ORF">DESME_08715</name>
</gene>
<evidence type="ECO:0000256" key="18">
    <source>
        <dbReference type="ARBA" id="ARBA00049504"/>
    </source>
</evidence>
<evidence type="ECO:0000256" key="8">
    <source>
        <dbReference type="ARBA" id="ARBA00022573"/>
    </source>
</evidence>
<dbReference type="RefSeq" id="WP_006718620.1">
    <property type="nucleotide sequence ID" value="NZ_CP007032.1"/>
</dbReference>
<comment type="pathway">
    <text evidence="3 19">Cofactor biosynthesis; adenosylcobalamin biosynthesis; adenosylcobalamin from cob(II)yrinate a,c-diamide: step 7/7.</text>
</comment>
<evidence type="ECO:0000256" key="14">
    <source>
        <dbReference type="ARBA" id="ARBA00025228"/>
    </source>
</evidence>
<feature type="transmembrane region" description="Helical" evidence="19">
    <location>
        <begin position="240"/>
        <end position="257"/>
    </location>
</feature>
<evidence type="ECO:0000256" key="15">
    <source>
        <dbReference type="ARBA" id="ARBA00032605"/>
    </source>
</evidence>
<evidence type="ECO:0000256" key="9">
    <source>
        <dbReference type="ARBA" id="ARBA00022679"/>
    </source>
</evidence>
<comment type="similarity">
    <text evidence="4 19">Belongs to the CobS family.</text>
</comment>
<sequence>MRGFIIAATFLTRLPFPAPTDVSQEEFTASQRYYPIVGLLLGVILSLSALLLLNFYPPLVVATALIIEELILTGGIHMDGFMDSMDALWSARTPEKMLEIMKDSRVGSFGALSASALLLLKFTLVAGLLQESVPLVSFSTHFAPILTLLIMPILSRWVFMFGILFYPYAREEGLGQGFHESSLQKPLFFTIEGLICLALTVYLLGLAGLIGFLFSILFIYYFSKKVARLLGGLTGDLYGASIELSEILFLIGVIPFFR</sequence>
<evidence type="ECO:0000256" key="4">
    <source>
        <dbReference type="ARBA" id="ARBA00010561"/>
    </source>
</evidence>
<evidence type="ECO:0000313" key="20">
    <source>
        <dbReference type="EMBL" id="AHF07149.1"/>
    </source>
</evidence>
<dbReference type="GO" id="GO:0009236">
    <property type="term" value="P:cobalamin biosynthetic process"/>
    <property type="evidence" value="ECO:0007669"/>
    <property type="project" value="UniProtKB-UniRule"/>
</dbReference>
<evidence type="ECO:0000256" key="12">
    <source>
        <dbReference type="ARBA" id="ARBA00022989"/>
    </source>
</evidence>
<keyword evidence="13 19" id="KW-0472">Membrane</keyword>
<comment type="cofactor">
    <cofactor evidence="1 19">
        <name>Mg(2+)</name>
        <dbReference type="ChEBI" id="CHEBI:18420"/>
    </cofactor>
</comment>
<feature type="transmembrane region" description="Helical" evidence="19">
    <location>
        <begin position="141"/>
        <end position="166"/>
    </location>
</feature>
<keyword evidence="11 19" id="KW-0460">Magnesium</keyword>
<dbReference type="GO" id="GO:0051073">
    <property type="term" value="F:adenosylcobinamide-GDP ribazoletransferase activity"/>
    <property type="evidence" value="ECO:0007669"/>
    <property type="project" value="UniProtKB-UniRule"/>
</dbReference>
<proteinExistence type="inferred from homology"/>
<name>W0ED81_9FIRM</name>
<feature type="transmembrane region" description="Helical" evidence="19">
    <location>
        <begin position="106"/>
        <end position="129"/>
    </location>
</feature>
<evidence type="ECO:0000256" key="19">
    <source>
        <dbReference type="HAMAP-Rule" id="MF_00719"/>
    </source>
</evidence>
<evidence type="ECO:0000256" key="2">
    <source>
        <dbReference type="ARBA" id="ARBA00004651"/>
    </source>
</evidence>
<evidence type="ECO:0000256" key="1">
    <source>
        <dbReference type="ARBA" id="ARBA00001946"/>
    </source>
</evidence>
<evidence type="ECO:0000256" key="5">
    <source>
        <dbReference type="ARBA" id="ARBA00013200"/>
    </source>
</evidence>
<comment type="catalytic activity">
    <reaction evidence="17 19">
        <text>alpha-ribazole + adenosylcob(III)inamide-GDP = adenosylcob(III)alamin + GMP + H(+)</text>
        <dbReference type="Rhea" id="RHEA:16049"/>
        <dbReference type="ChEBI" id="CHEBI:10329"/>
        <dbReference type="ChEBI" id="CHEBI:15378"/>
        <dbReference type="ChEBI" id="CHEBI:18408"/>
        <dbReference type="ChEBI" id="CHEBI:58115"/>
        <dbReference type="ChEBI" id="CHEBI:60487"/>
        <dbReference type="EC" id="2.7.8.26"/>
    </reaction>
</comment>
<evidence type="ECO:0000256" key="6">
    <source>
        <dbReference type="ARBA" id="ARBA00015850"/>
    </source>
</evidence>
<evidence type="ECO:0000256" key="13">
    <source>
        <dbReference type="ARBA" id="ARBA00023136"/>
    </source>
</evidence>
<dbReference type="PANTHER" id="PTHR34148:SF1">
    <property type="entry name" value="ADENOSYLCOBINAMIDE-GDP RIBAZOLETRANSFERASE"/>
    <property type="match status" value="1"/>
</dbReference>
<dbReference type="Pfam" id="PF02654">
    <property type="entry name" value="CobS"/>
    <property type="match status" value="1"/>
</dbReference>
<feature type="transmembrane region" description="Helical" evidence="19">
    <location>
        <begin position="187"/>
        <end position="220"/>
    </location>
</feature>
<dbReference type="eggNOG" id="COG0368">
    <property type="taxonomic scope" value="Bacteria"/>
</dbReference>
<evidence type="ECO:0000313" key="21">
    <source>
        <dbReference type="Proteomes" id="UP000010847"/>
    </source>
</evidence>
<dbReference type="PANTHER" id="PTHR34148">
    <property type="entry name" value="ADENOSYLCOBINAMIDE-GDP RIBAZOLETRANSFERASE"/>
    <property type="match status" value="1"/>
</dbReference>
<keyword evidence="9 19" id="KW-0808">Transferase</keyword>
<dbReference type="InterPro" id="IPR003805">
    <property type="entry name" value="CobS"/>
</dbReference>
<dbReference type="EC" id="2.7.8.26" evidence="5 19"/>